<dbReference type="InterPro" id="IPR003439">
    <property type="entry name" value="ABC_transporter-like_ATP-bd"/>
</dbReference>
<evidence type="ECO:0000259" key="4">
    <source>
        <dbReference type="PROSITE" id="PS50893"/>
    </source>
</evidence>
<comment type="caution">
    <text evidence="5">The sequence shown here is derived from an EMBL/GenBank/DDBJ whole genome shotgun (WGS) entry which is preliminary data.</text>
</comment>
<dbReference type="RefSeq" id="WP_121587513.1">
    <property type="nucleotide sequence ID" value="NZ_RCHT01000036.1"/>
</dbReference>
<evidence type="ECO:0000256" key="1">
    <source>
        <dbReference type="ARBA" id="ARBA00022737"/>
    </source>
</evidence>
<proteinExistence type="predicted"/>
<dbReference type="Pfam" id="PF00005">
    <property type="entry name" value="ABC_tran"/>
    <property type="match status" value="2"/>
</dbReference>
<keyword evidence="3 5" id="KW-0067">ATP-binding</keyword>
<protein>
    <submittedName>
        <fullName evidence="5">ABC transporter ATP-binding protein</fullName>
    </submittedName>
</protein>
<dbReference type="GO" id="GO:0005524">
    <property type="term" value="F:ATP binding"/>
    <property type="evidence" value="ECO:0007669"/>
    <property type="project" value="UniProtKB-KW"/>
</dbReference>
<dbReference type="PANTHER" id="PTHR19211">
    <property type="entry name" value="ATP-BINDING TRANSPORT PROTEIN-RELATED"/>
    <property type="match status" value="1"/>
</dbReference>
<dbReference type="SMART" id="SM00382">
    <property type="entry name" value="AAA"/>
    <property type="match status" value="2"/>
</dbReference>
<dbReference type="CDD" id="cd03221">
    <property type="entry name" value="ABCF_EF-3"/>
    <property type="match status" value="2"/>
</dbReference>
<keyword evidence="6" id="KW-1185">Reference proteome</keyword>
<dbReference type="Proteomes" id="UP000276301">
    <property type="component" value="Unassembled WGS sequence"/>
</dbReference>
<dbReference type="InterPro" id="IPR017871">
    <property type="entry name" value="ABC_transporter-like_CS"/>
</dbReference>
<dbReference type="InterPro" id="IPR050611">
    <property type="entry name" value="ABCF"/>
</dbReference>
<dbReference type="NCBIfam" id="NF000355">
    <property type="entry name" value="ribo_prot_ABC_F"/>
    <property type="match status" value="1"/>
</dbReference>
<dbReference type="Gene3D" id="3.40.50.300">
    <property type="entry name" value="P-loop containing nucleotide triphosphate hydrolases"/>
    <property type="match status" value="3"/>
</dbReference>
<keyword evidence="1" id="KW-0677">Repeat</keyword>
<feature type="domain" description="ABC transporter" evidence="4">
    <location>
        <begin position="286"/>
        <end position="494"/>
    </location>
</feature>
<dbReference type="InterPro" id="IPR027417">
    <property type="entry name" value="P-loop_NTPase"/>
</dbReference>
<dbReference type="EMBL" id="RCHT01000036">
    <property type="protein sequence ID" value="RLL08115.1"/>
    <property type="molecule type" value="Genomic_DNA"/>
</dbReference>
<dbReference type="PROSITE" id="PS00211">
    <property type="entry name" value="ABC_TRANSPORTER_1"/>
    <property type="match status" value="1"/>
</dbReference>
<dbReference type="SUPFAM" id="SSF52540">
    <property type="entry name" value="P-loop containing nucleoside triphosphate hydrolases"/>
    <property type="match status" value="2"/>
</dbReference>
<evidence type="ECO:0000313" key="6">
    <source>
        <dbReference type="Proteomes" id="UP000276301"/>
    </source>
</evidence>
<organism evidence="5 6">
    <name type="scientific">Anaerotruncus massiliensis</name>
    <name type="common">ex Liu et al. 2021</name>
    <dbReference type="NCBI Taxonomy" id="2321404"/>
    <lineage>
        <taxon>Bacteria</taxon>
        <taxon>Bacillati</taxon>
        <taxon>Bacillota</taxon>
        <taxon>Clostridia</taxon>
        <taxon>Eubacteriales</taxon>
        <taxon>Oscillospiraceae</taxon>
        <taxon>Anaerotruncus</taxon>
    </lineage>
</organism>
<reference evidence="5 6" key="1">
    <citation type="submission" date="2018-10" db="EMBL/GenBank/DDBJ databases">
        <title>Anaerotruncus faecis sp. nov., isolated from human feces.</title>
        <authorList>
            <person name="Wang Y.-J."/>
        </authorList>
    </citation>
    <scope>NUCLEOTIDE SEQUENCE [LARGE SCALE GENOMIC DNA]</scope>
    <source>
        <strain evidence="5 6">22A2-44</strain>
    </source>
</reference>
<dbReference type="InterPro" id="IPR003593">
    <property type="entry name" value="AAA+_ATPase"/>
</dbReference>
<evidence type="ECO:0000256" key="2">
    <source>
        <dbReference type="ARBA" id="ARBA00022741"/>
    </source>
</evidence>
<gene>
    <name evidence="5" type="ORF">D4A47_12435</name>
</gene>
<feature type="domain" description="ABC transporter" evidence="4">
    <location>
        <begin position="4"/>
        <end position="191"/>
    </location>
</feature>
<evidence type="ECO:0000256" key="3">
    <source>
        <dbReference type="ARBA" id="ARBA00022840"/>
    </source>
</evidence>
<dbReference type="GO" id="GO:0016887">
    <property type="term" value="F:ATP hydrolysis activity"/>
    <property type="evidence" value="ECO:0007669"/>
    <property type="project" value="InterPro"/>
</dbReference>
<name>A0A498CMC2_9FIRM</name>
<dbReference type="PROSITE" id="PS50893">
    <property type="entry name" value="ABC_TRANSPORTER_2"/>
    <property type="match status" value="2"/>
</dbReference>
<sequence>MYLLQARDLKKSFGVRTLFSVDKLEVHDGDRIGLVGANGAGKSTLLNILFGGEPADEGTIDRRCPIALVRQSGEAEGEGDGRTLREWAVADGARKSGGERTRAALAAAFSRGDPLLFADEPTTNLDLDGIETLQKQLRGYRGAVVLVSHDRALLDRVCTAIWAIEEGTVRVFPGGYSAWIAERDRERAFRQFEYDQYRAEKARLLAEARDLREAARGMRKMPRRMGLSEARLHKGTASIPQGTVEARAKALSRRAERLEARERPGDLPEVRMALGAAHPVTAKTAARVEGLTVRYGPRTVLKDASFSLPTGSRTVMLGPNGAGKTTLLEHLMRDGECARFAEGVKPGYFSQNHEVLDPKKTVLENARADSPLEEHEVRTILANLGIAGDEVHKIAGTLSGGERAKAVFARLLASDCNLLVLDEPTNHIDLYTAEALESLLRKWKGTLLVVTHDRRLAEQVAERLLFVEQGGVSAFEGGWQAWREEQARRAAPRDAGLDELIERMRRAAEFS</sequence>
<dbReference type="AlphaFoldDB" id="A0A498CMC2"/>
<evidence type="ECO:0000313" key="5">
    <source>
        <dbReference type="EMBL" id="RLL08115.1"/>
    </source>
</evidence>
<keyword evidence="2" id="KW-0547">Nucleotide-binding</keyword>
<dbReference type="PANTHER" id="PTHR19211:SF100">
    <property type="entry name" value="RIBOSOME PROTECTION PROTEIN VMLR"/>
    <property type="match status" value="1"/>
</dbReference>
<accession>A0A498CMC2</accession>